<name>A0AAN7H192_9MYRT</name>
<evidence type="ECO:0000313" key="2">
    <source>
        <dbReference type="EMBL" id="KAK4748964.1"/>
    </source>
</evidence>
<dbReference type="InterPro" id="IPR039335">
    <property type="entry name" value="SIB1/2"/>
</dbReference>
<dbReference type="PANTHER" id="PTHR33624">
    <property type="entry name" value="SIGMA FACTOR BINDING PROTEIN 1, CHLOROPLASTIC"/>
    <property type="match status" value="1"/>
</dbReference>
<dbReference type="Proteomes" id="UP001345219">
    <property type="component" value="Chromosome 12"/>
</dbReference>
<sequence>MDVLGVTDHKTVKAGKKTCKRSTSRSKKGVKVVYISSPMKVKTSATQFRMIVQELTGRDSDVASIMEGAGASGSEVRWNRIGDAFHLNTAEEDKQCQLKGTAYGDIFYDRYPRENKSPAADFESWVELEGFLDENSMLLSMPAAEAMERGLRDGSFPIVFQESALLDVHV</sequence>
<protein>
    <recommendedName>
        <fullName evidence="1">VQ domain-containing protein</fullName>
    </recommendedName>
</protein>
<keyword evidence="3" id="KW-1185">Reference proteome</keyword>
<gene>
    <name evidence="2" type="ORF">SAY87_015550</name>
</gene>
<comment type="caution">
    <text evidence="2">The sequence shown here is derived from an EMBL/GenBank/DDBJ whole genome shotgun (WGS) entry which is preliminary data.</text>
</comment>
<evidence type="ECO:0000259" key="1">
    <source>
        <dbReference type="Pfam" id="PF05678"/>
    </source>
</evidence>
<dbReference type="AlphaFoldDB" id="A0AAN7H192"/>
<dbReference type="EMBL" id="JAXIOK010000019">
    <property type="protein sequence ID" value="KAK4748964.1"/>
    <property type="molecule type" value="Genomic_DNA"/>
</dbReference>
<feature type="domain" description="VQ" evidence="1">
    <location>
        <begin position="35"/>
        <end position="61"/>
    </location>
</feature>
<evidence type="ECO:0000313" key="3">
    <source>
        <dbReference type="Proteomes" id="UP001345219"/>
    </source>
</evidence>
<proteinExistence type="predicted"/>
<dbReference type="PANTHER" id="PTHR33624:SF17">
    <property type="entry name" value="OS07G0687400 PROTEIN"/>
    <property type="match status" value="1"/>
</dbReference>
<accession>A0AAN7H192</accession>
<organism evidence="2 3">
    <name type="scientific">Trapa incisa</name>
    <dbReference type="NCBI Taxonomy" id="236973"/>
    <lineage>
        <taxon>Eukaryota</taxon>
        <taxon>Viridiplantae</taxon>
        <taxon>Streptophyta</taxon>
        <taxon>Embryophyta</taxon>
        <taxon>Tracheophyta</taxon>
        <taxon>Spermatophyta</taxon>
        <taxon>Magnoliopsida</taxon>
        <taxon>eudicotyledons</taxon>
        <taxon>Gunneridae</taxon>
        <taxon>Pentapetalae</taxon>
        <taxon>rosids</taxon>
        <taxon>malvids</taxon>
        <taxon>Myrtales</taxon>
        <taxon>Lythraceae</taxon>
        <taxon>Trapa</taxon>
    </lineage>
</organism>
<dbReference type="Pfam" id="PF05678">
    <property type="entry name" value="VQ"/>
    <property type="match status" value="1"/>
</dbReference>
<dbReference type="InterPro" id="IPR008889">
    <property type="entry name" value="VQ"/>
</dbReference>
<reference evidence="2 3" key="1">
    <citation type="journal article" date="2023" name="Hortic Res">
        <title>Pangenome of water caltrop reveals structural variations and asymmetric subgenome divergence after allopolyploidization.</title>
        <authorList>
            <person name="Zhang X."/>
            <person name="Chen Y."/>
            <person name="Wang L."/>
            <person name="Yuan Y."/>
            <person name="Fang M."/>
            <person name="Shi L."/>
            <person name="Lu R."/>
            <person name="Comes H.P."/>
            <person name="Ma Y."/>
            <person name="Chen Y."/>
            <person name="Huang G."/>
            <person name="Zhou Y."/>
            <person name="Zheng Z."/>
            <person name="Qiu Y."/>
        </authorList>
    </citation>
    <scope>NUCLEOTIDE SEQUENCE [LARGE SCALE GENOMIC DNA]</scope>
    <source>
        <tissue evidence="2">Roots</tissue>
    </source>
</reference>